<dbReference type="EMBL" id="JMCB01000020">
    <property type="protein sequence ID" value="KFE62614.1"/>
    <property type="molecule type" value="Genomic_DNA"/>
</dbReference>
<dbReference type="NCBIfam" id="TIGR00544">
    <property type="entry name" value="lgt"/>
    <property type="match status" value="1"/>
</dbReference>
<sequence>MSTFPLLDLPANVYRYQEGGQDVFTFRWHGLAYLASFALALWLLRRFSARGQLALQRRELPEFVIFGALLGVLAGGRLGYAFLYDWPHVSGDLSLLLKMNVNQASFFGGLLGLIVFTAFQARKHHVSFLNLTDHLAVVAPLGMLLGRLADFMTGEAFGRTTSVPWALRFPLEVHLPAFTPALPTEMAAEELPAHHGAIMDLAHINPDLMNELVRILNPRHPWALYAALLEGAVLFCVLFALRQRMRSLAEGVLSGVFLLGYGVLRLGVDFFREPSLGDPLQLGLTLEQWLCIPLLLAGVGLLGLSRAASRVYTPVTVS</sequence>
<feature type="transmembrane region" description="Helical" evidence="7">
    <location>
        <begin position="26"/>
        <end position="44"/>
    </location>
</feature>
<name>A0A085W4K1_9BACT</name>
<dbReference type="GO" id="GO:0042158">
    <property type="term" value="P:lipoprotein biosynthetic process"/>
    <property type="evidence" value="ECO:0007669"/>
    <property type="project" value="InterPro"/>
</dbReference>
<keyword evidence="3 8" id="KW-0808">Transferase</keyword>
<evidence type="ECO:0000256" key="1">
    <source>
        <dbReference type="ARBA" id="ARBA00007150"/>
    </source>
</evidence>
<feature type="transmembrane region" description="Helical" evidence="7">
    <location>
        <begin position="104"/>
        <end position="121"/>
    </location>
</feature>
<keyword evidence="9" id="KW-1185">Reference proteome</keyword>
<evidence type="ECO:0000256" key="7">
    <source>
        <dbReference type="SAM" id="Phobius"/>
    </source>
</evidence>
<feature type="transmembrane region" description="Helical" evidence="7">
    <location>
        <begin position="128"/>
        <end position="149"/>
    </location>
</feature>
<evidence type="ECO:0000313" key="9">
    <source>
        <dbReference type="Proteomes" id="UP000028725"/>
    </source>
</evidence>
<dbReference type="GO" id="GO:0005886">
    <property type="term" value="C:plasma membrane"/>
    <property type="evidence" value="ECO:0007669"/>
    <property type="project" value="InterPro"/>
</dbReference>
<organism evidence="8 9">
    <name type="scientific">Hyalangium minutum</name>
    <dbReference type="NCBI Taxonomy" id="394096"/>
    <lineage>
        <taxon>Bacteria</taxon>
        <taxon>Pseudomonadati</taxon>
        <taxon>Myxococcota</taxon>
        <taxon>Myxococcia</taxon>
        <taxon>Myxococcales</taxon>
        <taxon>Cystobacterineae</taxon>
        <taxon>Archangiaceae</taxon>
        <taxon>Hyalangium</taxon>
    </lineage>
</organism>
<feature type="transmembrane region" description="Helical" evidence="7">
    <location>
        <begin position="64"/>
        <end position="84"/>
    </location>
</feature>
<reference evidence="8 9" key="1">
    <citation type="submission" date="2014-04" db="EMBL/GenBank/DDBJ databases">
        <title>Genome assembly of Hyalangium minutum DSM 14724.</title>
        <authorList>
            <person name="Sharma G."/>
            <person name="Subramanian S."/>
        </authorList>
    </citation>
    <scope>NUCLEOTIDE SEQUENCE [LARGE SCALE GENOMIC DNA]</scope>
    <source>
        <strain evidence="8 9">DSM 14724</strain>
    </source>
</reference>
<dbReference type="STRING" id="394096.DB31_3728"/>
<evidence type="ECO:0000256" key="3">
    <source>
        <dbReference type="ARBA" id="ARBA00022679"/>
    </source>
</evidence>
<proteinExistence type="inferred from homology"/>
<feature type="transmembrane region" description="Helical" evidence="7">
    <location>
        <begin position="286"/>
        <end position="304"/>
    </location>
</feature>
<gene>
    <name evidence="8" type="ORF">DB31_3728</name>
</gene>
<dbReference type="Pfam" id="PF01790">
    <property type="entry name" value="LGT"/>
    <property type="match status" value="1"/>
</dbReference>
<keyword evidence="2" id="KW-1003">Cell membrane</keyword>
<dbReference type="PANTHER" id="PTHR30589:SF0">
    <property type="entry name" value="PHOSPHATIDYLGLYCEROL--PROLIPOPROTEIN DIACYLGLYCERYL TRANSFERASE"/>
    <property type="match status" value="1"/>
</dbReference>
<dbReference type="InterPro" id="IPR001640">
    <property type="entry name" value="Lgt"/>
</dbReference>
<dbReference type="RefSeq" id="WP_157232348.1">
    <property type="nucleotide sequence ID" value="NZ_JMCB01000020.1"/>
</dbReference>
<dbReference type="OrthoDB" id="871140at2"/>
<dbReference type="Proteomes" id="UP000028725">
    <property type="component" value="Unassembled WGS sequence"/>
</dbReference>
<feature type="transmembrane region" description="Helical" evidence="7">
    <location>
        <begin position="248"/>
        <end position="266"/>
    </location>
</feature>
<comment type="caution">
    <text evidence="8">The sequence shown here is derived from an EMBL/GenBank/DDBJ whole genome shotgun (WGS) entry which is preliminary data.</text>
</comment>
<evidence type="ECO:0000256" key="2">
    <source>
        <dbReference type="ARBA" id="ARBA00022475"/>
    </source>
</evidence>
<protein>
    <submittedName>
        <fullName evidence="8">Prolipoprotein diacylglyceryl transferase</fullName>
    </submittedName>
</protein>
<evidence type="ECO:0000256" key="5">
    <source>
        <dbReference type="ARBA" id="ARBA00022989"/>
    </source>
</evidence>
<comment type="similarity">
    <text evidence="1">Belongs to the Lgt family.</text>
</comment>
<evidence type="ECO:0000313" key="8">
    <source>
        <dbReference type="EMBL" id="KFE62614.1"/>
    </source>
</evidence>
<keyword evidence="6 7" id="KW-0472">Membrane</keyword>
<dbReference type="PANTHER" id="PTHR30589">
    <property type="entry name" value="PROLIPOPROTEIN DIACYLGLYCERYL TRANSFERASE"/>
    <property type="match status" value="1"/>
</dbReference>
<dbReference type="AlphaFoldDB" id="A0A085W4K1"/>
<accession>A0A085W4K1</accession>
<feature type="transmembrane region" description="Helical" evidence="7">
    <location>
        <begin position="222"/>
        <end position="241"/>
    </location>
</feature>
<keyword evidence="8" id="KW-0449">Lipoprotein</keyword>
<dbReference type="GO" id="GO:0008961">
    <property type="term" value="F:phosphatidylglycerol-prolipoprotein diacylglyceryl transferase activity"/>
    <property type="evidence" value="ECO:0007669"/>
    <property type="project" value="InterPro"/>
</dbReference>
<evidence type="ECO:0000256" key="6">
    <source>
        <dbReference type="ARBA" id="ARBA00023136"/>
    </source>
</evidence>
<keyword evidence="4 7" id="KW-0812">Transmembrane</keyword>
<evidence type="ECO:0000256" key="4">
    <source>
        <dbReference type="ARBA" id="ARBA00022692"/>
    </source>
</evidence>
<keyword evidence="5 7" id="KW-1133">Transmembrane helix</keyword>